<dbReference type="STRING" id="373903.Hore_03500"/>
<dbReference type="RefSeq" id="WP_012635299.1">
    <property type="nucleotide sequence ID" value="NC_011899.1"/>
</dbReference>
<evidence type="ECO:0000256" key="4">
    <source>
        <dbReference type="ARBA" id="ARBA00022801"/>
    </source>
</evidence>
<gene>
    <name evidence="7" type="ordered locus">Hore_03500</name>
</gene>
<dbReference type="Proteomes" id="UP000000719">
    <property type="component" value="Chromosome"/>
</dbReference>
<dbReference type="AlphaFoldDB" id="B8D1N4"/>
<dbReference type="GO" id="GO:0051117">
    <property type="term" value="F:ATPase binding"/>
    <property type="evidence" value="ECO:0007669"/>
    <property type="project" value="TreeGrafter"/>
</dbReference>
<evidence type="ECO:0000313" key="8">
    <source>
        <dbReference type="Proteomes" id="UP000000719"/>
    </source>
</evidence>
<keyword evidence="5" id="KW-0720">Serine protease</keyword>
<dbReference type="PROSITE" id="PS00018">
    <property type="entry name" value="EF_HAND_1"/>
    <property type="match status" value="1"/>
</dbReference>
<organism evidence="7 8">
    <name type="scientific">Halothermothrix orenii (strain H 168 / OCM 544 / DSM 9562)</name>
    <dbReference type="NCBI Taxonomy" id="373903"/>
    <lineage>
        <taxon>Bacteria</taxon>
        <taxon>Bacillati</taxon>
        <taxon>Bacillota</taxon>
        <taxon>Clostridia</taxon>
        <taxon>Halanaerobiales</taxon>
        <taxon>Halothermotrichaceae</taxon>
        <taxon>Halothermothrix</taxon>
    </lineage>
</organism>
<dbReference type="GO" id="GO:0004176">
    <property type="term" value="F:ATP-dependent peptidase activity"/>
    <property type="evidence" value="ECO:0007669"/>
    <property type="project" value="InterPro"/>
</dbReference>
<dbReference type="InterPro" id="IPR029045">
    <property type="entry name" value="ClpP/crotonase-like_dom_sf"/>
</dbReference>
<keyword evidence="2" id="KW-0963">Cytoplasm</keyword>
<reference evidence="7 8" key="1">
    <citation type="journal article" date="2009" name="PLoS ONE">
        <title>Genome analysis of the anaerobic thermohalophilic bacterium Halothermothrix orenii.</title>
        <authorList>
            <person name="Mavromatis K."/>
            <person name="Ivanova N."/>
            <person name="Anderson I."/>
            <person name="Lykidis A."/>
            <person name="Hooper S.D."/>
            <person name="Sun H."/>
            <person name="Kunin V."/>
            <person name="Lapidus A."/>
            <person name="Hugenholtz P."/>
            <person name="Patel B."/>
            <person name="Kyrpides N.C."/>
        </authorList>
    </citation>
    <scope>NUCLEOTIDE SEQUENCE [LARGE SCALE GENOMIC DNA]</scope>
    <source>
        <strain evidence="8">H 168 / OCM 544 / DSM 9562</strain>
    </source>
</reference>
<dbReference type="CDD" id="cd07016">
    <property type="entry name" value="S14_ClpP_1"/>
    <property type="match status" value="1"/>
</dbReference>
<evidence type="ECO:0000256" key="6">
    <source>
        <dbReference type="RuleBase" id="RU003567"/>
    </source>
</evidence>
<dbReference type="PANTHER" id="PTHR10381">
    <property type="entry name" value="ATP-DEPENDENT CLP PROTEASE PROTEOLYTIC SUBUNIT"/>
    <property type="match status" value="1"/>
</dbReference>
<evidence type="ECO:0000256" key="2">
    <source>
        <dbReference type="ARBA" id="ARBA00022490"/>
    </source>
</evidence>
<proteinExistence type="inferred from homology"/>
<keyword evidence="3" id="KW-0645">Protease</keyword>
<dbReference type="Pfam" id="PF00574">
    <property type="entry name" value="CLP_protease"/>
    <property type="match status" value="1"/>
</dbReference>
<dbReference type="PANTHER" id="PTHR10381:SF70">
    <property type="entry name" value="ATP-DEPENDENT CLP PROTEASE PROTEOLYTIC SUBUNIT"/>
    <property type="match status" value="1"/>
</dbReference>
<dbReference type="HOGENOM" id="CLU_052762_1_2_9"/>
<name>B8D1N4_HALOH</name>
<dbReference type="GO" id="GO:0006515">
    <property type="term" value="P:protein quality control for misfolded or incompletely synthesized proteins"/>
    <property type="evidence" value="ECO:0007669"/>
    <property type="project" value="TreeGrafter"/>
</dbReference>
<dbReference type="InterPro" id="IPR018247">
    <property type="entry name" value="EF_Hand_1_Ca_BS"/>
</dbReference>
<dbReference type="eggNOG" id="COG0740">
    <property type="taxonomic scope" value="Bacteria"/>
</dbReference>
<dbReference type="KEGG" id="hor:Hore_03500"/>
<comment type="similarity">
    <text evidence="1 6">Belongs to the peptidase S14 family.</text>
</comment>
<keyword evidence="4" id="KW-0378">Hydrolase</keyword>
<keyword evidence="8" id="KW-1185">Reference proteome</keyword>
<evidence type="ECO:0000256" key="5">
    <source>
        <dbReference type="ARBA" id="ARBA00022825"/>
    </source>
</evidence>
<protein>
    <recommendedName>
        <fullName evidence="6">ATP-dependent Clp protease proteolytic subunit</fullName>
    </recommendedName>
</protein>
<dbReference type="EMBL" id="CP001098">
    <property type="protein sequence ID" value="ACL69111.1"/>
    <property type="molecule type" value="Genomic_DNA"/>
</dbReference>
<evidence type="ECO:0000313" key="7">
    <source>
        <dbReference type="EMBL" id="ACL69111.1"/>
    </source>
</evidence>
<dbReference type="GO" id="GO:0009368">
    <property type="term" value="C:endopeptidase Clp complex"/>
    <property type="evidence" value="ECO:0007669"/>
    <property type="project" value="TreeGrafter"/>
</dbReference>
<dbReference type="SUPFAM" id="SSF52096">
    <property type="entry name" value="ClpP/crotonase"/>
    <property type="match status" value="1"/>
</dbReference>
<dbReference type="NCBIfam" id="NF045542">
    <property type="entry name" value="Clp_rel_HeadMat"/>
    <property type="match status" value="1"/>
</dbReference>
<dbReference type="GO" id="GO:0004252">
    <property type="term" value="F:serine-type endopeptidase activity"/>
    <property type="evidence" value="ECO:0007669"/>
    <property type="project" value="InterPro"/>
</dbReference>
<dbReference type="PRINTS" id="PR00127">
    <property type="entry name" value="CLPPROTEASEP"/>
</dbReference>
<dbReference type="InterPro" id="IPR023562">
    <property type="entry name" value="ClpP/TepA"/>
</dbReference>
<dbReference type="OrthoDB" id="9806592at2"/>
<dbReference type="Gene3D" id="3.90.226.10">
    <property type="entry name" value="2-enoyl-CoA Hydratase, Chain A, domain 1"/>
    <property type="match status" value="1"/>
</dbReference>
<accession>B8D1N4</accession>
<evidence type="ECO:0000256" key="3">
    <source>
        <dbReference type="ARBA" id="ARBA00022670"/>
    </source>
</evidence>
<evidence type="ECO:0000256" key="1">
    <source>
        <dbReference type="ARBA" id="ARBA00007039"/>
    </source>
</evidence>
<sequence length="234" mass="26463">MSKNTLFKVFNESDNNAAEIYLHGPIRNPLPDEDEEDVITLKEVRNKLNKITADKIIVHLNSTGGDLFQSVAIHNLFKDHKAEIIMINDGIAASGGSIILMAGDKIKFYPNSIMMIHAAHTITYGDAKYHREVARKLDKIDKSLKENYSQRFTGAEKELEKLIQEETWLTAKEAKEKGFCDEIISDNTEESRAENKSNNLFMNMKTNSNIKGKLMKKYGSRNNKSLLNKLGGNK</sequence>
<dbReference type="InterPro" id="IPR001907">
    <property type="entry name" value="ClpP"/>
</dbReference>